<evidence type="ECO:0000313" key="4">
    <source>
        <dbReference type="Proteomes" id="UP000007494"/>
    </source>
</evidence>
<dbReference type="InParanoid" id="F0V9A9"/>
<dbReference type="EMBL" id="LN714477">
    <property type="protein sequence ID" value="CEL64940.1"/>
    <property type="molecule type" value="Genomic_DNA"/>
</dbReference>
<feature type="compositionally biased region" description="Basic and acidic residues" evidence="1">
    <location>
        <begin position="366"/>
        <end position="379"/>
    </location>
</feature>
<reference evidence="2" key="1">
    <citation type="submission" date="2011-02" db="EMBL/GenBank/DDBJ databases">
        <authorList>
            <person name="Aslett M."/>
        </authorList>
    </citation>
    <scope>NUCLEOTIDE SEQUENCE</scope>
    <source>
        <strain evidence="2">Liverpool</strain>
    </source>
</reference>
<feature type="compositionally biased region" description="Polar residues" evidence="1">
    <location>
        <begin position="32"/>
        <end position="49"/>
    </location>
</feature>
<reference evidence="4" key="3">
    <citation type="journal article" date="2012" name="PLoS Pathog.">
        <title>Comparative genomics of the apicomplexan parasites Toxoplasma gondii and Neospora caninum: Coccidia differing in host range and transmission strategy.</title>
        <authorList>
            <person name="Reid A.J."/>
            <person name="Vermont S.J."/>
            <person name="Cotton J.A."/>
            <person name="Harris D."/>
            <person name="Hill-Cawthorne G.A."/>
            <person name="Konen-Waisman S."/>
            <person name="Latham S.M."/>
            <person name="Mourier T."/>
            <person name="Norton R."/>
            <person name="Quail M.A."/>
            <person name="Sanders M."/>
            <person name="Shanmugam D."/>
            <person name="Sohal A."/>
            <person name="Wasmuth J.D."/>
            <person name="Brunk B."/>
            <person name="Grigg M.E."/>
            <person name="Howard J.C."/>
            <person name="Parkinson J."/>
            <person name="Roos D.S."/>
            <person name="Trees A.J."/>
            <person name="Berriman M."/>
            <person name="Pain A."/>
            <person name="Wastling J.M."/>
        </authorList>
    </citation>
    <scope>NUCLEOTIDE SEQUENCE [LARGE SCALE GENOMIC DNA]</scope>
    <source>
        <strain evidence="4">Liverpool</strain>
    </source>
</reference>
<dbReference type="RefSeq" id="XP_003880368.1">
    <property type="nucleotide sequence ID" value="XM_003880319.1"/>
</dbReference>
<keyword evidence="4" id="KW-1185">Reference proteome</keyword>
<feature type="region of interest" description="Disordered" evidence="1">
    <location>
        <begin position="1"/>
        <end position="110"/>
    </location>
</feature>
<dbReference type="EMBL" id="FR823383">
    <property type="protein sequence ID" value="CBZ50334.1"/>
    <property type="molecule type" value="Genomic_DNA"/>
</dbReference>
<feature type="compositionally biased region" description="Polar residues" evidence="1">
    <location>
        <begin position="1"/>
        <end position="19"/>
    </location>
</feature>
<name>F0V9A9_NEOCL</name>
<reference evidence="3" key="4">
    <citation type="journal article" date="2015" name="PLoS ONE">
        <title>Comprehensive Evaluation of Toxoplasma gondii VEG and Neospora caninum LIV Genomes with Tachyzoite Stage Transcriptome and Proteome Defines Novel Transcript Features.</title>
        <authorList>
            <person name="Ramaprasad A."/>
            <person name="Mourier T."/>
            <person name="Naeem R."/>
            <person name="Malas T.B."/>
            <person name="Moussa E."/>
            <person name="Panigrahi A."/>
            <person name="Vermont S.J."/>
            <person name="Otto T.D."/>
            <person name="Wastling J."/>
            <person name="Pain A."/>
        </authorList>
    </citation>
    <scope>NUCLEOTIDE SEQUENCE</scope>
    <source>
        <strain evidence="3">Liverpool</strain>
    </source>
</reference>
<accession>F0V9A9</accession>
<sequence length="467" mass="51214">MHVVTGTSVQWRNPTSSTDLRGHDGREATGVPEQNPQTVNTSPIPQNSGKGRPFLADLDDSQISGDELNDSCRLSPPTDQTASAVNSKDAFSPSTQAAMNRGHDELSGPSACSMRTQRVQVNQAPVSGPPSDAPPENQRETLHLVSSAPDYVADATGSGAAGQLSCFGASTAGSISYRLKAARKEVGVCVPGFFPPEQKGCTPSESLPEHVTCSGVPATEPLKYWVLHWQFPFVLFSTLARRCVKYLARRQNHLPALRRLQRLLRFVVAATWASFPPPSSSAGPSSLPMASHHFDHDKTEEFSWISEVLPSRRPPPSAPPEKVEEVVSLVVWQPLLWVLVPAVFLLIAEHSRELDNWFERRRQTQDMNERRMKRGRELTPGEEGDGAEGNSDQLLARALVWLSRVLIVVKLGSALLEVVKQVAVFIATYCCMRYGLTWFATVLECPLGMSSSFHDRSESMVAPRQPS</sequence>
<feature type="compositionally biased region" description="Polar residues" evidence="1">
    <location>
        <begin position="77"/>
        <end position="86"/>
    </location>
</feature>
<feature type="region of interest" description="Disordered" evidence="1">
    <location>
        <begin position="366"/>
        <end position="389"/>
    </location>
</feature>
<evidence type="ECO:0000313" key="2">
    <source>
        <dbReference type="EMBL" id="CBZ50334.1"/>
    </source>
</evidence>
<evidence type="ECO:0000313" key="3">
    <source>
        <dbReference type="EMBL" id="CEL64940.1"/>
    </source>
</evidence>
<dbReference type="AlphaFoldDB" id="F0V9A9"/>
<organism evidence="2 4">
    <name type="scientific">Neospora caninum (strain Liverpool)</name>
    <dbReference type="NCBI Taxonomy" id="572307"/>
    <lineage>
        <taxon>Eukaryota</taxon>
        <taxon>Sar</taxon>
        <taxon>Alveolata</taxon>
        <taxon>Apicomplexa</taxon>
        <taxon>Conoidasida</taxon>
        <taxon>Coccidia</taxon>
        <taxon>Eucoccidiorida</taxon>
        <taxon>Eimeriorina</taxon>
        <taxon>Sarcocystidae</taxon>
        <taxon>Neospora</taxon>
    </lineage>
</organism>
<reference evidence="2" key="2">
    <citation type="submission" date="2011-03" db="EMBL/GenBank/DDBJ databases">
        <title>Comparative genomics and transcriptomics of Neospora caninum and Toxoplasma gondii.</title>
        <authorList>
            <person name="Reid A.J."/>
            <person name="Sohal A."/>
            <person name="Harris D."/>
            <person name="Quail M."/>
            <person name="Sanders M."/>
            <person name="Berriman M."/>
            <person name="Wastling J.M."/>
            <person name="Pain A."/>
        </authorList>
    </citation>
    <scope>NUCLEOTIDE SEQUENCE</scope>
    <source>
        <strain evidence="2">Liverpool</strain>
    </source>
</reference>
<dbReference type="GeneID" id="13441360"/>
<proteinExistence type="predicted"/>
<dbReference type="Proteomes" id="UP000007494">
    <property type="component" value="Chromosome III"/>
</dbReference>
<protein>
    <submittedName>
        <fullName evidence="2">Uncharacterized protein</fullName>
    </submittedName>
</protein>
<evidence type="ECO:0000256" key="1">
    <source>
        <dbReference type="SAM" id="MobiDB-lite"/>
    </source>
</evidence>
<dbReference type="VEuPathDB" id="ToxoDB:NCLIV_008065"/>
<gene>
    <name evidence="3" type="ORF">BN1204_008065_1</name>
    <name evidence="2" type="ORF">NCLIV_008065</name>
</gene>